<proteinExistence type="predicted"/>
<organism evidence="4 5">
    <name type="scientific">Lipingzhangella rawalii</name>
    <dbReference type="NCBI Taxonomy" id="2055835"/>
    <lineage>
        <taxon>Bacteria</taxon>
        <taxon>Bacillati</taxon>
        <taxon>Actinomycetota</taxon>
        <taxon>Actinomycetes</taxon>
        <taxon>Streptosporangiales</taxon>
        <taxon>Nocardiopsidaceae</taxon>
        <taxon>Lipingzhangella</taxon>
    </lineage>
</organism>
<dbReference type="Gene3D" id="2.40.390.10">
    <property type="entry name" value="CV3147-like"/>
    <property type="match status" value="1"/>
</dbReference>
<dbReference type="EMBL" id="JAVLVT010000003">
    <property type="protein sequence ID" value="MDS1270301.1"/>
    <property type="molecule type" value="Genomic_DNA"/>
</dbReference>
<dbReference type="InterPro" id="IPR027479">
    <property type="entry name" value="S-Me-THD_N_sf"/>
</dbReference>
<accession>A0ABU2H4S7</accession>
<sequence>MTASPPSPSAPPPRDQITLDELDDLVIGAELFSSGGGGTDGPADSLLDWARQALARGPVRLLGPDRNPGQAPEAHADDPGNRAQHPDCVAVLLVGTPTMLEEHLPTGNETRAAVAALERWTGGSLRAIAPLNIAGVNCLPAVITAAQLDLPLLDIDGMGRGFPLVEQTTYALDGIDPTPLAVAGGNGEVVVVDQPAASLESMLRPLVLGCGGWVICACYPARVSRFLRAGIPGSINRAIQAGHALRHPGDTTSDGHALARRLGGRLLCRGRVVDVEYSPDRRSTTSHPASVSSLVIEEAERARRIVRLEAHNEILLALADGGVIGSVPDIICLVGQHFRRVIDIEQVTPGLDVDVILLPAAHHWHTAPGMALAGPAAFGLPELGNRPCA</sequence>
<reference evidence="5" key="1">
    <citation type="submission" date="2023-07" db="EMBL/GenBank/DDBJ databases">
        <title>Novel species in the genus Lipingzhangella isolated from Sambhar Salt Lake.</title>
        <authorList>
            <person name="Jiya N."/>
            <person name="Kajale S."/>
            <person name="Sharma A."/>
        </authorList>
    </citation>
    <scope>NUCLEOTIDE SEQUENCE [LARGE SCALE GENOMIC DNA]</scope>
    <source>
        <strain evidence="5">LS1_29</strain>
    </source>
</reference>
<feature type="region of interest" description="Disordered" evidence="1">
    <location>
        <begin position="59"/>
        <end position="83"/>
    </location>
</feature>
<protein>
    <submittedName>
        <fullName evidence="4">DUF917 domain-containing protein</fullName>
    </submittedName>
</protein>
<feature type="domain" description="S-Me-THD N-terminal" evidence="2">
    <location>
        <begin position="21"/>
        <end position="193"/>
    </location>
</feature>
<dbReference type="SUPFAM" id="SSF160991">
    <property type="entry name" value="CV3147-like"/>
    <property type="match status" value="1"/>
</dbReference>
<comment type="caution">
    <text evidence="4">The sequence shown here is derived from an EMBL/GenBank/DDBJ whole genome shotgun (WGS) entry which is preliminary data.</text>
</comment>
<dbReference type="InterPro" id="IPR010318">
    <property type="entry name" value="S-Me-THD_N"/>
</dbReference>
<dbReference type="InterPro" id="IPR048350">
    <property type="entry name" value="S-Me-THD-like_C"/>
</dbReference>
<evidence type="ECO:0000313" key="4">
    <source>
        <dbReference type="EMBL" id="MDS1270301.1"/>
    </source>
</evidence>
<dbReference type="Gene3D" id="3.40.1610.10">
    <property type="entry name" value="CV3147-like domain"/>
    <property type="match status" value="1"/>
</dbReference>
<feature type="domain" description="S-Me-THD-like C-terminal" evidence="3">
    <location>
        <begin position="198"/>
        <end position="382"/>
    </location>
</feature>
<dbReference type="Proteomes" id="UP001250214">
    <property type="component" value="Unassembled WGS sequence"/>
</dbReference>
<gene>
    <name evidence="4" type="ORF">RIF23_08340</name>
</gene>
<dbReference type="Pfam" id="PF06032">
    <property type="entry name" value="S-Me-THD_N"/>
    <property type="match status" value="1"/>
</dbReference>
<evidence type="ECO:0000259" key="3">
    <source>
        <dbReference type="Pfam" id="PF20906"/>
    </source>
</evidence>
<dbReference type="InterPro" id="IPR024071">
    <property type="entry name" value="S-Me-THD_C_sf"/>
</dbReference>
<name>A0ABU2H4S7_9ACTN</name>
<evidence type="ECO:0000256" key="1">
    <source>
        <dbReference type="SAM" id="MobiDB-lite"/>
    </source>
</evidence>
<dbReference type="Pfam" id="PF20906">
    <property type="entry name" value="S-Me-THD_C"/>
    <property type="match status" value="1"/>
</dbReference>
<evidence type="ECO:0000313" key="5">
    <source>
        <dbReference type="Proteomes" id="UP001250214"/>
    </source>
</evidence>
<dbReference type="RefSeq" id="WP_310911825.1">
    <property type="nucleotide sequence ID" value="NZ_JAVLVT010000003.1"/>
</dbReference>
<keyword evidence="5" id="KW-1185">Reference proteome</keyword>
<evidence type="ECO:0000259" key="2">
    <source>
        <dbReference type="Pfam" id="PF06032"/>
    </source>
</evidence>